<dbReference type="GO" id="GO:0004519">
    <property type="term" value="F:endonuclease activity"/>
    <property type="evidence" value="ECO:0007669"/>
    <property type="project" value="UniProtKB-KW"/>
</dbReference>
<dbReference type="Gene3D" id="3.40.570.10">
    <property type="entry name" value="Extracellular Endonuclease, subunit A"/>
    <property type="match status" value="1"/>
</dbReference>
<proteinExistence type="predicted"/>
<dbReference type="OrthoDB" id="9783680at2"/>
<keyword evidence="2" id="KW-0255">Endonuclease</keyword>
<dbReference type="PATRIC" id="fig|1393034.3.peg.644"/>
<dbReference type="InterPro" id="IPR001604">
    <property type="entry name" value="Endo_G_ENPP1-like_dom"/>
</dbReference>
<dbReference type="RefSeq" id="WP_066305181.1">
    <property type="nucleotide sequence ID" value="NZ_KQ959489.1"/>
</dbReference>
<dbReference type="InterPro" id="IPR044929">
    <property type="entry name" value="DNA/RNA_non-sp_Endonuclease_sf"/>
</dbReference>
<dbReference type="Proteomes" id="UP000070675">
    <property type="component" value="Unassembled WGS sequence"/>
</dbReference>
<keyword evidence="3" id="KW-1185">Reference proteome</keyword>
<gene>
    <name evidence="2" type="ORF">HMPREF3192_00668</name>
</gene>
<feature type="domain" description="DNA/RNA non-specific endonuclease/pyrophosphatase/phosphodiesterase" evidence="1">
    <location>
        <begin position="97"/>
        <end position="255"/>
    </location>
</feature>
<organism evidence="2 3">
    <name type="scientific">Atopobium deltae</name>
    <dbReference type="NCBI Taxonomy" id="1393034"/>
    <lineage>
        <taxon>Bacteria</taxon>
        <taxon>Bacillati</taxon>
        <taxon>Actinomycetota</taxon>
        <taxon>Coriobacteriia</taxon>
        <taxon>Coriobacteriales</taxon>
        <taxon>Atopobiaceae</taxon>
        <taxon>Atopobium</taxon>
    </lineage>
</organism>
<dbReference type="Pfam" id="PF01223">
    <property type="entry name" value="Endonuclease_NS"/>
    <property type="match status" value="1"/>
</dbReference>
<protein>
    <submittedName>
        <fullName evidence="2">DNA/RNA non-specific endonuclease</fullName>
    </submittedName>
</protein>
<keyword evidence="2" id="KW-0378">Hydrolase</keyword>
<reference evidence="3" key="1">
    <citation type="submission" date="2016-01" db="EMBL/GenBank/DDBJ databases">
        <authorList>
            <person name="Mitreva M."/>
            <person name="Pepin K.H."/>
            <person name="Mihindukulasuriya K.A."/>
            <person name="Fulton R."/>
            <person name="Fronick C."/>
            <person name="O'Laughlin M."/>
            <person name="Miner T."/>
            <person name="Herter B."/>
            <person name="Rosa B.A."/>
            <person name="Cordes M."/>
            <person name="Tomlinson C."/>
            <person name="Wollam A."/>
            <person name="Palsikar V.B."/>
            <person name="Mardis E.R."/>
            <person name="Wilson R.K."/>
        </authorList>
    </citation>
    <scope>NUCLEOTIDE SEQUENCE [LARGE SCALE GENOMIC DNA]</scope>
    <source>
        <strain evidence="3">DNF00019</strain>
    </source>
</reference>
<dbReference type="EMBL" id="LSCR01000009">
    <property type="protein sequence ID" value="KXB34923.1"/>
    <property type="molecule type" value="Genomic_DNA"/>
</dbReference>
<keyword evidence="2" id="KW-0540">Nuclease</keyword>
<evidence type="ECO:0000313" key="2">
    <source>
        <dbReference type="EMBL" id="KXB34923.1"/>
    </source>
</evidence>
<accession>A0A133XVJ2</accession>
<dbReference type="STRING" id="1393034.HMPREF3192_00668"/>
<dbReference type="GO" id="GO:0016787">
    <property type="term" value="F:hydrolase activity"/>
    <property type="evidence" value="ECO:0007669"/>
    <property type="project" value="InterPro"/>
</dbReference>
<sequence>MSKFRTLDKTQMVQLIKMVQPISTSRGLAPRPSTRNLIRASVGCLLAFTLLAGAFQLAVVSGGSSRKTIIDYRPTIYSQQQSPQYVRKIGEAAITQQLQAGEVVYSKLDEQGRTQQVRACINYEMMQRGKVRAREIMPDPSGWPRHNPRVIIRLYNGRAYQGSMWNRSHLLAKSLGGQERLENLITGTRMQNVGANDGQGGMAFHETKIRDWLTAHPNGTVQFVATPAYYKDEQIPRSVFVQAQSSDKSINESLEVYNTAAGFSIDYQTGDVGVA</sequence>
<dbReference type="GO" id="GO:0046872">
    <property type="term" value="F:metal ion binding"/>
    <property type="evidence" value="ECO:0007669"/>
    <property type="project" value="InterPro"/>
</dbReference>
<evidence type="ECO:0000259" key="1">
    <source>
        <dbReference type="Pfam" id="PF01223"/>
    </source>
</evidence>
<comment type="caution">
    <text evidence="2">The sequence shown here is derived from an EMBL/GenBank/DDBJ whole genome shotgun (WGS) entry which is preliminary data.</text>
</comment>
<dbReference type="GO" id="GO:0003676">
    <property type="term" value="F:nucleic acid binding"/>
    <property type="evidence" value="ECO:0007669"/>
    <property type="project" value="InterPro"/>
</dbReference>
<dbReference type="AlphaFoldDB" id="A0A133XVJ2"/>
<evidence type="ECO:0000313" key="3">
    <source>
        <dbReference type="Proteomes" id="UP000070675"/>
    </source>
</evidence>
<name>A0A133XVJ2_9ACTN</name>